<keyword evidence="3" id="KW-1185">Reference proteome</keyword>
<dbReference type="InterPro" id="IPR029069">
    <property type="entry name" value="HotDog_dom_sf"/>
</dbReference>
<dbReference type="SUPFAM" id="SSF54637">
    <property type="entry name" value="Thioesterase/thiol ester dehydrase-isomerase"/>
    <property type="match status" value="1"/>
</dbReference>
<organism evidence="2 3">
    <name type="scientific">Desulfatibacillum alkenivorans DSM 16219</name>
    <dbReference type="NCBI Taxonomy" id="1121393"/>
    <lineage>
        <taxon>Bacteria</taxon>
        <taxon>Pseudomonadati</taxon>
        <taxon>Thermodesulfobacteriota</taxon>
        <taxon>Desulfobacteria</taxon>
        <taxon>Desulfobacterales</taxon>
        <taxon>Desulfatibacillaceae</taxon>
        <taxon>Desulfatibacillum</taxon>
    </lineage>
</organism>
<feature type="domain" description="MaoC-like" evidence="1">
    <location>
        <begin position="24"/>
        <end position="116"/>
    </location>
</feature>
<reference evidence="3" key="1">
    <citation type="submission" date="2016-11" db="EMBL/GenBank/DDBJ databases">
        <authorList>
            <person name="Varghese N."/>
            <person name="Submissions S."/>
        </authorList>
    </citation>
    <scope>NUCLEOTIDE SEQUENCE [LARGE SCALE GENOMIC DNA]</scope>
    <source>
        <strain evidence="3">DSM 16219</strain>
    </source>
</reference>
<dbReference type="OrthoDB" id="9800237at2"/>
<dbReference type="STRING" id="1121393.SAMN02745216_00735"/>
<dbReference type="EMBL" id="FQZU01000003">
    <property type="protein sequence ID" value="SHI93283.1"/>
    <property type="molecule type" value="Genomic_DNA"/>
</dbReference>
<name>A0A1M6F6I4_9BACT</name>
<proteinExistence type="predicted"/>
<dbReference type="Gene3D" id="3.10.129.10">
    <property type="entry name" value="Hotdog Thioesterase"/>
    <property type="match status" value="1"/>
</dbReference>
<dbReference type="Pfam" id="PF01575">
    <property type="entry name" value="MaoC_dehydratas"/>
    <property type="match status" value="1"/>
</dbReference>
<evidence type="ECO:0000259" key="1">
    <source>
        <dbReference type="Pfam" id="PF01575"/>
    </source>
</evidence>
<dbReference type="InterPro" id="IPR002539">
    <property type="entry name" value="MaoC-like_dom"/>
</dbReference>
<accession>A0A1M6F6I4</accession>
<protein>
    <submittedName>
        <fullName evidence="2">MaoC like domain-containing protein</fullName>
    </submittedName>
</protein>
<dbReference type="Proteomes" id="UP000183994">
    <property type="component" value="Unassembled WGS sequence"/>
</dbReference>
<evidence type="ECO:0000313" key="3">
    <source>
        <dbReference type="Proteomes" id="UP000183994"/>
    </source>
</evidence>
<dbReference type="AlphaFoldDB" id="A0A1M6F6I4"/>
<dbReference type="RefSeq" id="WP_073472981.1">
    <property type="nucleotide sequence ID" value="NZ_FQZU01000003.1"/>
</dbReference>
<sequence length="138" mass="15358">MAITWEAINEGDLIPELKKCPGVTQLVKYAAGSGDFNPLHHDYNFPQSKAIGSIIVHGRFKYAVIGECVSNWLDHAGRIKKMSCQYRGMDFPDQEITCKGTVVRKFEENGEKLVELSVWTENPEGKNTTPGLVVAAFK</sequence>
<evidence type="ECO:0000313" key="2">
    <source>
        <dbReference type="EMBL" id="SHI93283.1"/>
    </source>
</evidence>
<gene>
    <name evidence="2" type="ORF">SAMN02745216_00735</name>
</gene>